<proteinExistence type="predicted"/>
<dbReference type="RefSeq" id="WP_169663717.1">
    <property type="nucleotide sequence ID" value="NZ_CP076133.1"/>
</dbReference>
<sequence length="339" mass="38755">MKPNRRVKLSDLAKQLGLSTSTVSRALNDHPKIPHETKRRVKQLANDLSYHPNPFAKGLLQKKTKTIGVLLPSFKMSFFVSIIECLQQELKLKGYKLIVSSFGPSLKEEKEAFWEMAKAHVDGIIAIPNNDHEDPTFLNNIIDEGIPILFIDRIIDSLDANFVVTDDFNGMFEAVDYLIDKGRRKIIHLEGPDELSTSFFRLQGYKEALRSKQIEIDKRLIIPCQSKEEVIQKLQSVDVEFDAITCFNDYYAFEALQFLKSKNIRVPDDVCLIGFSDEPICQYTTPQMSSVIQPTSLFGKKAVELILHEIQQLQNNKAIDFDIYKIKTQLQLRQSCLSV</sequence>
<feature type="domain" description="HTH lacI-type" evidence="4">
    <location>
        <begin position="7"/>
        <end position="61"/>
    </location>
</feature>
<dbReference type="KEGG" id="fya:KMW28_25385"/>
<dbReference type="PROSITE" id="PS50932">
    <property type="entry name" value="HTH_LACI_2"/>
    <property type="match status" value="1"/>
</dbReference>
<organism evidence="5 6">
    <name type="scientific">Flammeovirga yaeyamensis</name>
    <dbReference type="NCBI Taxonomy" id="367791"/>
    <lineage>
        <taxon>Bacteria</taxon>
        <taxon>Pseudomonadati</taxon>
        <taxon>Bacteroidota</taxon>
        <taxon>Cytophagia</taxon>
        <taxon>Cytophagales</taxon>
        <taxon>Flammeovirgaceae</taxon>
        <taxon>Flammeovirga</taxon>
    </lineage>
</organism>
<accession>A0AAX1N9L9</accession>
<dbReference type="GO" id="GO:0003700">
    <property type="term" value="F:DNA-binding transcription factor activity"/>
    <property type="evidence" value="ECO:0007669"/>
    <property type="project" value="TreeGrafter"/>
</dbReference>
<dbReference type="PANTHER" id="PTHR30146">
    <property type="entry name" value="LACI-RELATED TRANSCRIPTIONAL REPRESSOR"/>
    <property type="match status" value="1"/>
</dbReference>
<dbReference type="EMBL" id="CP076133">
    <property type="protein sequence ID" value="QWG04229.1"/>
    <property type="molecule type" value="Genomic_DNA"/>
</dbReference>
<keyword evidence="6" id="KW-1185">Reference proteome</keyword>
<dbReference type="CDD" id="cd01392">
    <property type="entry name" value="HTH_LacI"/>
    <property type="match status" value="1"/>
</dbReference>
<evidence type="ECO:0000313" key="5">
    <source>
        <dbReference type="EMBL" id="QWG04229.1"/>
    </source>
</evidence>
<dbReference type="InterPro" id="IPR028082">
    <property type="entry name" value="Peripla_BP_I"/>
</dbReference>
<protein>
    <submittedName>
        <fullName evidence="5">Substrate-binding domain-containing protein</fullName>
    </submittedName>
</protein>
<dbReference type="Pfam" id="PF00356">
    <property type="entry name" value="LacI"/>
    <property type="match status" value="1"/>
</dbReference>
<dbReference type="CDD" id="cd06267">
    <property type="entry name" value="PBP1_LacI_sugar_binding-like"/>
    <property type="match status" value="1"/>
</dbReference>
<dbReference type="InterPro" id="IPR046335">
    <property type="entry name" value="LacI/GalR-like_sensor"/>
</dbReference>
<dbReference type="SMART" id="SM00354">
    <property type="entry name" value="HTH_LACI"/>
    <property type="match status" value="1"/>
</dbReference>
<evidence type="ECO:0000256" key="3">
    <source>
        <dbReference type="ARBA" id="ARBA00023163"/>
    </source>
</evidence>
<dbReference type="AlphaFoldDB" id="A0AAX1N9L9"/>
<evidence type="ECO:0000256" key="1">
    <source>
        <dbReference type="ARBA" id="ARBA00023015"/>
    </source>
</evidence>
<dbReference type="Proteomes" id="UP000678679">
    <property type="component" value="Chromosome 2"/>
</dbReference>
<dbReference type="Gene3D" id="1.10.260.40">
    <property type="entry name" value="lambda repressor-like DNA-binding domains"/>
    <property type="match status" value="1"/>
</dbReference>
<dbReference type="InterPro" id="IPR010982">
    <property type="entry name" value="Lambda_DNA-bd_dom_sf"/>
</dbReference>
<dbReference type="PANTHER" id="PTHR30146:SF109">
    <property type="entry name" value="HTH-TYPE TRANSCRIPTIONAL REGULATOR GALS"/>
    <property type="match status" value="1"/>
</dbReference>
<dbReference type="SUPFAM" id="SSF47413">
    <property type="entry name" value="lambda repressor-like DNA-binding domains"/>
    <property type="match status" value="1"/>
</dbReference>
<dbReference type="SUPFAM" id="SSF53822">
    <property type="entry name" value="Periplasmic binding protein-like I"/>
    <property type="match status" value="1"/>
</dbReference>
<evidence type="ECO:0000259" key="4">
    <source>
        <dbReference type="PROSITE" id="PS50932"/>
    </source>
</evidence>
<keyword evidence="2" id="KW-0238">DNA-binding</keyword>
<keyword evidence="3" id="KW-0804">Transcription</keyword>
<name>A0AAX1N9L9_9BACT</name>
<keyword evidence="1" id="KW-0805">Transcription regulation</keyword>
<dbReference type="InterPro" id="IPR000843">
    <property type="entry name" value="HTH_LacI"/>
</dbReference>
<dbReference type="Pfam" id="PF13377">
    <property type="entry name" value="Peripla_BP_3"/>
    <property type="match status" value="1"/>
</dbReference>
<gene>
    <name evidence="5" type="ORF">KMW28_25385</name>
</gene>
<dbReference type="GO" id="GO:0000976">
    <property type="term" value="F:transcription cis-regulatory region binding"/>
    <property type="evidence" value="ECO:0007669"/>
    <property type="project" value="TreeGrafter"/>
</dbReference>
<dbReference type="Gene3D" id="3.40.50.2300">
    <property type="match status" value="2"/>
</dbReference>
<reference evidence="5 6" key="1">
    <citation type="submission" date="2021-05" db="EMBL/GenBank/DDBJ databases">
        <title>Comparative genomic studies on the polysaccharide-degrading batcterial strains of the Flammeovirga genus.</title>
        <authorList>
            <person name="Zewei F."/>
            <person name="Zheng Z."/>
            <person name="Yu L."/>
            <person name="Ruyue G."/>
            <person name="Yanhong M."/>
            <person name="Yuanyuan C."/>
            <person name="Jingyan G."/>
            <person name="Wenjun H."/>
        </authorList>
    </citation>
    <scope>NUCLEOTIDE SEQUENCE [LARGE SCALE GENOMIC DNA]</scope>
    <source>
        <strain evidence="5 6">NBRC:100898</strain>
    </source>
</reference>
<evidence type="ECO:0000313" key="6">
    <source>
        <dbReference type="Proteomes" id="UP000678679"/>
    </source>
</evidence>
<evidence type="ECO:0000256" key="2">
    <source>
        <dbReference type="ARBA" id="ARBA00023125"/>
    </source>
</evidence>